<feature type="compositionally biased region" description="Polar residues" evidence="1">
    <location>
        <begin position="1"/>
        <end position="15"/>
    </location>
</feature>
<feature type="compositionally biased region" description="Acidic residues" evidence="1">
    <location>
        <begin position="75"/>
        <end position="93"/>
    </location>
</feature>
<dbReference type="AlphaFoldDB" id="A0AAE0YEI4"/>
<name>A0AAE0YEI4_9GAST</name>
<feature type="region of interest" description="Disordered" evidence="1">
    <location>
        <begin position="1"/>
        <end position="93"/>
    </location>
</feature>
<organism evidence="2 3">
    <name type="scientific">Elysia crispata</name>
    <name type="common">lettuce slug</name>
    <dbReference type="NCBI Taxonomy" id="231223"/>
    <lineage>
        <taxon>Eukaryota</taxon>
        <taxon>Metazoa</taxon>
        <taxon>Spiralia</taxon>
        <taxon>Lophotrochozoa</taxon>
        <taxon>Mollusca</taxon>
        <taxon>Gastropoda</taxon>
        <taxon>Heterobranchia</taxon>
        <taxon>Euthyneura</taxon>
        <taxon>Panpulmonata</taxon>
        <taxon>Sacoglossa</taxon>
        <taxon>Placobranchoidea</taxon>
        <taxon>Plakobranchidae</taxon>
        <taxon>Elysia</taxon>
    </lineage>
</organism>
<comment type="caution">
    <text evidence="2">The sequence shown here is derived from an EMBL/GenBank/DDBJ whole genome shotgun (WGS) entry which is preliminary data.</text>
</comment>
<feature type="compositionally biased region" description="Pro residues" evidence="1">
    <location>
        <begin position="20"/>
        <end position="32"/>
    </location>
</feature>
<keyword evidence="3" id="KW-1185">Reference proteome</keyword>
<dbReference type="Proteomes" id="UP001283361">
    <property type="component" value="Unassembled WGS sequence"/>
</dbReference>
<accession>A0AAE0YEI4</accession>
<proteinExistence type="predicted"/>
<evidence type="ECO:0000313" key="2">
    <source>
        <dbReference type="EMBL" id="KAK3742646.1"/>
    </source>
</evidence>
<evidence type="ECO:0000313" key="3">
    <source>
        <dbReference type="Proteomes" id="UP001283361"/>
    </source>
</evidence>
<evidence type="ECO:0000256" key="1">
    <source>
        <dbReference type="SAM" id="MobiDB-lite"/>
    </source>
</evidence>
<gene>
    <name evidence="2" type="ORF">RRG08_025592</name>
</gene>
<dbReference type="EMBL" id="JAWDGP010006345">
    <property type="protein sequence ID" value="KAK3742646.1"/>
    <property type="molecule type" value="Genomic_DNA"/>
</dbReference>
<protein>
    <submittedName>
        <fullName evidence="2">Uncharacterized protein</fullName>
    </submittedName>
</protein>
<sequence length="93" mass="9556">MQDTLKLSSRLNASGSCSLLPPPPIISSPPCPSRDAVDANEDARDDTEPGGMKGDAIVEDTGGGDDEKKDGPAAEVDEEDGGDGAVPDETDMR</sequence>
<reference evidence="2" key="1">
    <citation type="journal article" date="2023" name="G3 (Bethesda)">
        <title>A reference genome for the long-term kleptoplast-retaining sea slug Elysia crispata morphotype clarki.</title>
        <authorList>
            <person name="Eastman K.E."/>
            <person name="Pendleton A.L."/>
            <person name="Shaikh M.A."/>
            <person name="Suttiyut T."/>
            <person name="Ogas R."/>
            <person name="Tomko P."/>
            <person name="Gavelis G."/>
            <person name="Widhalm J.R."/>
            <person name="Wisecaver J.H."/>
        </authorList>
    </citation>
    <scope>NUCLEOTIDE SEQUENCE</scope>
    <source>
        <strain evidence="2">ECLA1</strain>
    </source>
</reference>